<reference evidence="2" key="1">
    <citation type="submission" date="2022-11" db="EMBL/GenBank/DDBJ databases">
        <title>Biodiversity and phylogenetic relationships of bacteria.</title>
        <authorList>
            <person name="Machado R.A.R."/>
            <person name="Bhat A."/>
            <person name="Loulou A."/>
            <person name="Kallel S."/>
        </authorList>
    </citation>
    <scope>NUCLEOTIDE SEQUENCE</scope>
    <source>
        <strain evidence="2">DSM 16503</strain>
    </source>
</reference>
<comment type="caution">
    <text evidence="2">The sequence shown here is derived from an EMBL/GenBank/DDBJ whole genome shotgun (WGS) entry which is preliminary data.</text>
</comment>
<accession>A0AAW5VR21</accession>
<dbReference type="EMBL" id="JAPKNB010000001">
    <property type="protein sequence ID" value="MCX5563772.1"/>
    <property type="molecule type" value="Genomic_DNA"/>
</dbReference>
<dbReference type="RefSeq" id="WP_051316445.1">
    <property type="nucleotide sequence ID" value="NZ_JAPKNB010000001.1"/>
</dbReference>
<dbReference type="AlphaFoldDB" id="A0AAW5VR21"/>
<proteinExistence type="predicted"/>
<dbReference type="Proteomes" id="UP001208074">
    <property type="component" value="Unassembled WGS sequence"/>
</dbReference>
<sequence length="470" mass="52458">MTGSVIAMDAEELQNLINSPSESLSVELKRWISPDDENGIAKIAKAALAMRNRNGGYLIIGFVDGTSEPDLENAPDDVEALFHVDKIQGLITRFSSEAFEVEIGFPEKDGQKYPVIKIPSGIKTPVAAKSDLTLGQTKLISTNDVYVRTLNSNNTPSSAKANWKDWSAIMDYCFENREADIGRFLRRHLGGISPDFVNTIASRLMESTTPTPSDRDVAIELLDSGHARFKTIIQEKSIELPDFGTWEASAVVIGNVPHHDPNTAFFNLLSSSNPRYTGWPTWLDSRGFNEDMRPHVFNGMWESLIIEPSIGFRPYYDFYLYDPKGKFYLFRALEDDISTSPNRPPAKSALDFGLPIVRCAEAIAVALEFAKAMGCDPETTSVSFAFRWSKLQGRELQSWAQPDRYISPTRQAYQDQHTSHVVVPLNAPASALGDYVRQAVNPLYAIFDGFSLGVEAVDDMTRRLVERNLR</sequence>
<organism evidence="2 3">
    <name type="scientific">Alcaligenes phenolicus</name>
    <dbReference type="NCBI Taxonomy" id="232846"/>
    <lineage>
        <taxon>Bacteria</taxon>
        <taxon>Pseudomonadati</taxon>
        <taxon>Pseudomonadota</taxon>
        <taxon>Betaproteobacteria</taxon>
        <taxon>Burkholderiales</taxon>
        <taxon>Alcaligenaceae</taxon>
        <taxon>Alcaligenes</taxon>
    </lineage>
</organism>
<dbReference type="Gene3D" id="3.30.950.30">
    <property type="entry name" value="Schlafen, AAA domain"/>
    <property type="match status" value="1"/>
</dbReference>
<evidence type="ECO:0000313" key="2">
    <source>
        <dbReference type="EMBL" id="MCX5563772.1"/>
    </source>
</evidence>
<gene>
    <name evidence="2" type="ORF">OSH02_00165</name>
</gene>
<feature type="domain" description="Schlafen AlbA-2" evidence="1">
    <location>
        <begin position="22"/>
        <end position="154"/>
    </location>
</feature>
<evidence type="ECO:0000313" key="3">
    <source>
        <dbReference type="Proteomes" id="UP001208074"/>
    </source>
</evidence>
<dbReference type="Pfam" id="PF04326">
    <property type="entry name" value="SLFN_AlbA_2"/>
    <property type="match status" value="1"/>
</dbReference>
<dbReference type="InterPro" id="IPR038461">
    <property type="entry name" value="Schlafen_AlbA_2_dom_sf"/>
</dbReference>
<protein>
    <submittedName>
        <fullName evidence="2">DNA binding domain-containing protein</fullName>
    </submittedName>
</protein>
<name>A0AAW5VR21_9BURK</name>
<evidence type="ECO:0000259" key="1">
    <source>
        <dbReference type="Pfam" id="PF04326"/>
    </source>
</evidence>
<dbReference type="InterPro" id="IPR007421">
    <property type="entry name" value="Schlafen_AlbA_2_dom"/>
</dbReference>